<dbReference type="PROSITE" id="PS50097">
    <property type="entry name" value="BTB"/>
    <property type="match status" value="1"/>
</dbReference>
<dbReference type="InterPro" id="IPR000210">
    <property type="entry name" value="BTB/POZ_dom"/>
</dbReference>
<dbReference type="VEuPathDB" id="VectorBase:AGAP006712"/>
<dbReference type="InterPro" id="IPR011705">
    <property type="entry name" value="BACK"/>
</dbReference>
<dbReference type="InParanoid" id="A0A1S4GT02"/>
<dbReference type="InterPro" id="IPR011333">
    <property type="entry name" value="SKP1/BTB/POZ_sf"/>
</dbReference>
<dbReference type="OMA" id="CAHYLQD"/>
<dbReference type="Proteomes" id="UP000007062">
    <property type="component" value="Chromosome 2L"/>
</dbReference>
<protein>
    <submittedName>
        <fullName evidence="1">BTB domain-containing protein</fullName>
    </submittedName>
</protein>
<dbReference type="GO" id="GO:0050804">
    <property type="term" value="P:modulation of chemical synaptic transmission"/>
    <property type="evidence" value="ECO:0000318"/>
    <property type="project" value="GO_Central"/>
</dbReference>
<dbReference type="EnsemblMetazoa" id="AGAP006712-RA">
    <property type="protein sequence ID" value="AGAP006712-PA"/>
    <property type="gene ID" value="AGAP006712"/>
</dbReference>
<evidence type="ECO:0000313" key="1">
    <source>
        <dbReference type="EnsemblMetazoa" id="AGAP006712-PA"/>
    </source>
</evidence>
<dbReference type="Gene3D" id="1.25.40.420">
    <property type="match status" value="1"/>
</dbReference>
<dbReference type="GO" id="GO:0048512">
    <property type="term" value="P:circadian behavior"/>
    <property type="evidence" value="ECO:0000318"/>
    <property type="project" value="GO_Central"/>
</dbReference>
<reference evidence="1 2" key="2">
    <citation type="journal article" date="2004" name="Trends Parasitol.">
        <title>The Anopheles gambiae genome: an update.</title>
        <authorList>
            <person name="Mongin E."/>
            <person name="Louis C."/>
            <person name="Holt R.A."/>
            <person name="Birney E."/>
            <person name="Collins F.H."/>
        </authorList>
    </citation>
    <scope>NUCLEOTIDE SEQUENCE [LARGE SCALE GENOMIC DNA]</scope>
    <source>
        <strain evidence="1 2">PEST</strain>
    </source>
</reference>
<dbReference type="PANTHER" id="PTHR46306">
    <property type="entry name" value="BTB/POZ DOMAIN-CONTAINING PROTEIN 9"/>
    <property type="match status" value="1"/>
</dbReference>
<dbReference type="PANTHER" id="PTHR46306:SF1">
    <property type="entry name" value="BTB_POZ DOMAIN-CONTAINING PROTEIN 9"/>
    <property type="match status" value="1"/>
</dbReference>
<accession>A0A1S4GT02</accession>
<dbReference type="Gene3D" id="2.60.120.260">
    <property type="entry name" value="Galactose-binding domain-like"/>
    <property type="match status" value="1"/>
</dbReference>
<dbReference type="EMBL" id="AAAB01008807">
    <property type="status" value="NOT_ANNOTATED_CDS"/>
    <property type="molecule type" value="Genomic_DNA"/>
</dbReference>
<proteinExistence type="predicted"/>
<dbReference type="SUPFAM" id="SSF54695">
    <property type="entry name" value="POZ domain"/>
    <property type="match status" value="1"/>
</dbReference>
<dbReference type="VEuPathDB" id="VectorBase:AGAMI1_011542"/>
<keyword evidence="2" id="KW-1185">Reference proteome</keyword>
<dbReference type="SMART" id="SM00225">
    <property type="entry name" value="BTB"/>
    <property type="match status" value="1"/>
</dbReference>
<dbReference type="SMART" id="SM00875">
    <property type="entry name" value="BACK"/>
    <property type="match status" value="1"/>
</dbReference>
<dbReference type="Pfam" id="PF00651">
    <property type="entry name" value="BTB"/>
    <property type="match status" value="1"/>
</dbReference>
<dbReference type="GO" id="GO:0008344">
    <property type="term" value="P:adult locomotory behavior"/>
    <property type="evidence" value="ECO:0000318"/>
    <property type="project" value="GO_Central"/>
</dbReference>
<sequence>MVSASMIDHSDQVLVSLGELCISDDYSDVTFVVEKERISAHRAILAVRCEYFRALLYGGLEESKQSEITLDVSSTAFKHLLRYIYTGSLELKDMEVDDILTLLGLVHQYGITAFVKAISDYLYGVLTVENVCTIADEARLLDLKDLMEKCYEFIDENTRSIIQQESFSKLSYDMLSSVIDRNSLNIEEIEIFQATHKWCKSNENKWCKIGEKKKSIYDKIRYEAIPRNSLLDIVRPTGVLNPNRLLDVISAQDKTGFHPYRAGSSPGKDVAANAKVEWTTAAEHNQVRFDLGKRYFINHVYITTGAPTEPHSPGTVAYSLIPKQESLSVSSDGNSWSTVSLGLYNTAYFQSHPSISFRMQPVRYIRFQTPYYKENSSISISAMLNPFQGAQNSESPAKPR</sequence>
<evidence type="ECO:0000313" key="2">
    <source>
        <dbReference type="Proteomes" id="UP000007062"/>
    </source>
</evidence>
<dbReference type="AlphaFoldDB" id="A0A1S4GT02"/>
<dbReference type="FunFam" id="3.30.710.10:FF:000042">
    <property type="entry name" value="BTB/POZ domain-containing protein 9"/>
    <property type="match status" value="1"/>
</dbReference>
<dbReference type="Gene3D" id="3.30.710.10">
    <property type="entry name" value="Potassium Channel Kv1.1, Chain A"/>
    <property type="match status" value="1"/>
</dbReference>
<dbReference type="InterPro" id="IPR052407">
    <property type="entry name" value="BTB_POZ_domain_cont_9"/>
</dbReference>
<dbReference type="SUPFAM" id="SSF49785">
    <property type="entry name" value="Galactose-binding domain-like"/>
    <property type="match status" value="1"/>
</dbReference>
<dbReference type="InterPro" id="IPR008979">
    <property type="entry name" value="Galactose-bd-like_sf"/>
</dbReference>
<organism evidence="1 2">
    <name type="scientific">Anopheles gambiae</name>
    <name type="common">African malaria mosquito</name>
    <dbReference type="NCBI Taxonomy" id="7165"/>
    <lineage>
        <taxon>Eukaryota</taxon>
        <taxon>Metazoa</taxon>
        <taxon>Ecdysozoa</taxon>
        <taxon>Arthropoda</taxon>
        <taxon>Hexapoda</taxon>
        <taxon>Insecta</taxon>
        <taxon>Pterygota</taxon>
        <taxon>Neoptera</taxon>
        <taxon>Endopterygota</taxon>
        <taxon>Diptera</taxon>
        <taxon>Nematocera</taxon>
        <taxon>Culicoidea</taxon>
        <taxon>Culicidae</taxon>
        <taxon>Anophelinae</taxon>
        <taxon>Anopheles</taxon>
    </lineage>
</organism>
<dbReference type="GO" id="GO:0005737">
    <property type="term" value="C:cytoplasm"/>
    <property type="evidence" value="ECO:0000318"/>
    <property type="project" value="GO_Central"/>
</dbReference>
<reference evidence="1 2" key="1">
    <citation type="journal article" date="2002" name="Science">
        <title>The genome sequence of the malaria mosquito Anopheles gambiae.</title>
        <authorList>
            <person name="Holt R.A."/>
            <person name="Subramanian G.M."/>
            <person name="Halpern A."/>
            <person name="Sutton G.G."/>
            <person name="Charlab R."/>
            <person name="Nusskern D.R."/>
            <person name="Wincker P."/>
            <person name="Clark A.G."/>
            <person name="Ribeiro J.M."/>
            <person name="Wides R."/>
            <person name="Salzberg S.L."/>
            <person name="Loftus B."/>
            <person name="Yandell M."/>
            <person name="Majoros W.H."/>
            <person name="Rusch D.B."/>
            <person name="Lai Z."/>
            <person name="Kraft C.L."/>
            <person name="Abril J.F."/>
            <person name="Anthouard V."/>
            <person name="Arensburger P."/>
            <person name="Atkinson P.W."/>
            <person name="Baden H."/>
            <person name="de Berardinis V."/>
            <person name="Baldwin D."/>
            <person name="Benes V."/>
            <person name="Biedler J."/>
            <person name="Blass C."/>
            <person name="Bolanos R."/>
            <person name="Boscus D."/>
            <person name="Barnstead M."/>
            <person name="Cai S."/>
            <person name="Center A."/>
            <person name="Chaturverdi K."/>
            <person name="Christophides G.K."/>
            <person name="Chrystal M.A."/>
            <person name="Clamp M."/>
            <person name="Cravchik A."/>
            <person name="Curwen V."/>
            <person name="Dana A."/>
            <person name="Delcher A."/>
            <person name="Dew I."/>
            <person name="Evans C.A."/>
            <person name="Flanigan M."/>
            <person name="Grundschober-Freimoser A."/>
            <person name="Friedli L."/>
            <person name="Gu Z."/>
            <person name="Guan P."/>
            <person name="Guigo R."/>
            <person name="Hillenmeyer M.E."/>
            <person name="Hladun S.L."/>
            <person name="Hogan J.R."/>
            <person name="Hong Y.S."/>
            <person name="Hoover J."/>
            <person name="Jaillon O."/>
            <person name="Ke Z."/>
            <person name="Kodira C."/>
            <person name="Kokoza E."/>
            <person name="Koutsos A."/>
            <person name="Letunic I."/>
            <person name="Levitsky A."/>
            <person name="Liang Y."/>
            <person name="Lin J.J."/>
            <person name="Lobo N.F."/>
            <person name="Lopez J.R."/>
            <person name="Malek J.A."/>
            <person name="McIntosh T.C."/>
            <person name="Meister S."/>
            <person name="Miller J."/>
            <person name="Mobarry C."/>
            <person name="Mongin E."/>
            <person name="Murphy S.D."/>
            <person name="O'Brochta D.A."/>
            <person name="Pfannkoch C."/>
            <person name="Qi R."/>
            <person name="Regier M.A."/>
            <person name="Remington K."/>
            <person name="Shao H."/>
            <person name="Sharakhova M.V."/>
            <person name="Sitter C.D."/>
            <person name="Shetty J."/>
            <person name="Smith T.J."/>
            <person name="Strong R."/>
            <person name="Sun J."/>
            <person name="Thomasova D."/>
            <person name="Ton L.Q."/>
            <person name="Topalis P."/>
            <person name="Tu Z."/>
            <person name="Unger M.F."/>
            <person name="Walenz B."/>
            <person name="Wang A."/>
            <person name="Wang J."/>
            <person name="Wang M."/>
            <person name="Wang X."/>
            <person name="Woodford K.J."/>
            <person name="Wortman J.R."/>
            <person name="Wu M."/>
            <person name="Yao A."/>
            <person name="Zdobnov E.M."/>
            <person name="Zhang H."/>
            <person name="Zhao Q."/>
            <person name="Zhao S."/>
            <person name="Zhu S.C."/>
            <person name="Zhimulev I."/>
            <person name="Coluzzi M."/>
            <person name="della Torre A."/>
            <person name="Roth C.W."/>
            <person name="Louis C."/>
            <person name="Kalush F."/>
            <person name="Mural R.J."/>
            <person name="Myers E.W."/>
            <person name="Adams M.D."/>
            <person name="Smith H.O."/>
            <person name="Broder S."/>
            <person name="Gardner M.J."/>
            <person name="Fraser C.M."/>
            <person name="Birney E."/>
            <person name="Bork P."/>
            <person name="Brey P.T."/>
            <person name="Venter J.C."/>
            <person name="Weissenbach J."/>
            <person name="Kafatos F.C."/>
            <person name="Collins F.H."/>
            <person name="Hoffman S.L."/>
        </authorList>
    </citation>
    <scope>NUCLEOTIDE SEQUENCE [LARGE SCALE GENOMIC DNA]</scope>
    <source>
        <strain evidence="1 2">PEST</strain>
    </source>
</reference>
<reference evidence="1" key="3">
    <citation type="submission" date="2021-01" db="UniProtKB">
        <authorList>
            <consortium name="EnsemblMetazoa"/>
        </authorList>
    </citation>
    <scope>IDENTIFICATION</scope>
    <source>
        <strain evidence="1">PEST</strain>
    </source>
</reference>
<dbReference type="Pfam" id="PF07707">
    <property type="entry name" value="BACK"/>
    <property type="match status" value="1"/>
</dbReference>
<name>A0A1S4GT02_ANOGA</name>